<comment type="catalytic activity">
    <reaction evidence="1">
        <text>ATP + protein L-histidine = ADP + protein N-phospho-L-histidine.</text>
        <dbReference type="EC" id="2.7.13.3"/>
    </reaction>
</comment>
<evidence type="ECO:0000256" key="10">
    <source>
        <dbReference type="SAM" id="Phobius"/>
    </source>
</evidence>
<evidence type="ECO:0000256" key="5">
    <source>
        <dbReference type="ARBA" id="ARBA00022679"/>
    </source>
</evidence>
<evidence type="ECO:0000256" key="6">
    <source>
        <dbReference type="ARBA" id="ARBA00022692"/>
    </source>
</evidence>
<dbReference type="SMART" id="SM00388">
    <property type="entry name" value="HisKA"/>
    <property type="match status" value="1"/>
</dbReference>
<evidence type="ECO:0000313" key="14">
    <source>
        <dbReference type="Proteomes" id="UP001223802"/>
    </source>
</evidence>
<feature type="domain" description="HAMP" evidence="12">
    <location>
        <begin position="155"/>
        <end position="207"/>
    </location>
</feature>
<keyword evidence="5" id="KW-0808">Transferase</keyword>
<dbReference type="SMART" id="SM00304">
    <property type="entry name" value="HAMP"/>
    <property type="match status" value="1"/>
</dbReference>
<dbReference type="EMBL" id="CP118224">
    <property type="protein sequence ID" value="WMC11581.1"/>
    <property type="molecule type" value="Genomic_DNA"/>
</dbReference>
<dbReference type="GO" id="GO:0005886">
    <property type="term" value="C:plasma membrane"/>
    <property type="evidence" value="ECO:0007669"/>
    <property type="project" value="TreeGrafter"/>
</dbReference>
<reference evidence="13 14" key="1">
    <citation type="submission" date="2023-02" db="EMBL/GenBank/DDBJ databases">
        <title>Complete genome sequence of a novel bacterium Oceanimonas sp. NTOU-MSR1 isolated from marine coast sediment.</title>
        <authorList>
            <person name="Yang H.-T."/>
            <person name="Chen Y.-L."/>
            <person name="Ho Y.-N."/>
        </authorList>
    </citation>
    <scope>NUCLEOTIDE SEQUENCE [LARGE SCALE GENOMIC DNA]</scope>
    <source>
        <strain evidence="13 14">NTOU-MSR1</strain>
    </source>
</reference>
<dbReference type="InterPro" id="IPR005467">
    <property type="entry name" value="His_kinase_dom"/>
</dbReference>
<dbReference type="Gene3D" id="6.10.340.10">
    <property type="match status" value="1"/>
</dbReference>
<dbReference type="Gene3D" id="3.30.565.10">
    <property type="entry name" value="Histidine kinase-like ATPase, C-terminal domain"/>
    <property type="match status" value="1"/>
</dbReference>
<dbReference type="Pfam" id="PF00512">
    <property type="entry name" value="HisKA"/>
    <property type="match status" value="1"/>
</dbReference>
<keyword evidence="9" id="KW-0902">Two-component regulatory system</keyword>
<evidence type="ECO:0000259" key="11">
    <source>
        <dbReference type="PROSITE" id="PS50109"/>
    </source>
</evidence>
<evidence type="ECO:0000256" key="8">
    <source>
        <dbReference type="ARBA" id="ARBA00022989"/>
    </source>
</evidence>
<dbReference type="InterPro" id="IPR036890">
    <property type="entry name" value="HATPase_C_sf"/>
</dbReference>
<dbReference type="InterPro" id="IPR036097">
    <property type="entry name" value="HisK_dim/P_sf"/>
</dbReference>
<dbReference type="InterPro" id="IPR003661">
    <property type="entry name" value="HisK_dim/P_dom"/>
</dbReference>
<feature type="transmembrane region" description="Helical" evidence="10">
    <location>
        <begin position="131"/>
        <end position="149"/>
    </location>
</feature>
<dbReference type="PROSITE" id="PS50109">
    <property type="entry name" value="HIS_KIN"/>
    <property type="match status" value="1"/>
</dbReference>
<keyword evidence="14" id="KW-1185">Reference proteome</keyword>
<keyword evidence="8 10" id="KW-1133">Transmembrane helix</keyword>
<evidence type="ECO:0000256" key="7">
    <source>
        <dbReference type="ARBA" id="ARBA00022777"/>
    </source>
</evidence>
<dbReference type="Gene3D" id="1.10.287.130">
    <property type="match status" value="1"/>
</dbReference>
<accession>A0AA50KNR2</accession>
<gene>
    <name evidence="13" type="ORF">PU634_04260</name>
</gene>
<evidence type="ECO:0000313" key="13">
    <source>
        <dbReference type="EMBL" id="WMC11581.1"/>
    </source>
</evidence>
<keyword evidence="7 13" id="KW-0418">Kinase</keyword>
<dbReference type="EC" id="2.7.13.3" evidence="3"/>
<dbReference type="GO" id="GO:0000155">
    <property type="term" value="F:phosphorelay sensor kinase activity"/>
    <property type="evidence" value="ECO:0007669"/>
    <property type="project" value="InterPro"/>
</dbReference>
<dbReference type="InterPro" id="IPR003660">
    <property type="entry name" value="HAMP_dom"/>
</dbReference>
<dbReference type="InterPro" id="IPR050428">
    <property type="entry name" value="TCS_sensor_his_kinase"/>
</dbReference>
<dbReference type="SUPFAM" id="SSF55874">
    <property type="entry name" value="ATPase domain of HSP90 chaperone/DNA topoisomerase II/histidine kinase"/>
    <property type="match status" value="1"/>
</dbReference>
<dbReference type="PROSITE" id="PS50885">
    <property type="entry name" value="HAMP"/>
    <property type="match status" value="1"/>
</dbReference>
<dbReference type="Proteomes" id="UP001223802">
    <property type="component" value="Chromosome"/>
</dbReference>
<evidence type="ECO:0000256" key="4">
    <source>
        <dbReference type="ARBA" id="ARBA00022553"/>
    </source>
</evidence>
<dbReference type="RefSeq" id="WP_306762819.1">
    <property type="nucleotide sequence ID" value="NZ_CP118224.1"/>
</dbReference>
<feature type="domain" description="Histidine kinase" evidence="11">
    <location>
        <begin position="215"/>
        <end position="416"/>
    </location>
</feature>
<protein>
    <recommendedName>
        <fullName evidence="3">histidine kinase</fullName>
        <ecNumber evidence="3">2.7.13.3</ecNumber>
    </recommendedName>
</protein>
<dbReference type="CDD" id="cd00082">
    <property type="entry name" value="HisKA"/>
    <property type="match status" value="1"/>
</dbReference>
<evidence type="ECO:0000259" key="12">
    <source>
        <dbReference type="PROSITE" id="PS50885"/>
    </source>
</evidence>
<sequence>MRLSINARLQWVLNLLIVSLSLVAAVAMVLLVFWFERSLFYNHLHSDLLDQVHAHADERQPLVLSMTDTTYYKLPAAEQTLLPKAFRDYPEGGHEVLLDDGAYNLFVHYQPGWVHVLVQDQSEFERYELRVFGGAALAVLAVWILGFWLSRRLSRQILQPVSRLARDVARLRQQPGARLQGHYPDDETGVLARTFEDYAARLHTLLQREQQFSANASHELRTPMMVIRGALDMLRETGSGRAAERRQLNRIEGALHDMQQQVELFLQLSRSPEAATRHDTPVPLGRLAASCIEAWQARAHARGLTLELKAEGGAGDGPALPATLTAAVINNLLRNALEHTSEGRVELCLGPDWLAVIDSGAGIDPEVLARVRERGISGGAGFGLGLAIVERICEHQGWRLSLAPNRPKGTRVRIGF</sequence>
<keyword evidence="4" id="KW-0597">Phosphoprotein</keyword>
<comment type="subcellular location">
    <subcellularLocation>
        <location evidence="2">Membrane</location>
    </subcellularLocation>
</comment>
<dbReference type="PANTHER" id="PTHR45436">
    <property type="entry name" value="SENSOR HISTIDINE KINASE YKOH"/>
    <property type="match status" value="1"/>
</dbReference>
<dbReference type="SUPFAM" id="SSF47384">
    <property type="entry name" value="Homodimeric domain of signal transducing histidine kinase"/>
    <property type="match status" value="1"/>
</dbReference>
<dbReference type="InterPro" id="IPR003594">
    <property type="entry name" value="HATPase_dom"/>
</dbReference>
<dbReference type="SMART" id="SM00387">
    <property type="entry name" value="HATPase_c"/>
    <property type="match status" value="1"/>
</dbReference>
<dbReference type="PANTHER" id="PTHR45436:SF16">
    <property type="entry name" value="HISTIDINE KINASE"/>
    <property type="match status" value="1"/>
</dbReference>
<keyword evidence="10" id="KW-0472">Membrane</keyword>
<feature type="transmembrane region" description="Helical" evidence="10">
    <location>
        <begin position="12"/>
        <end position="35"/>
    </location>
</feature>
<keyword evidence="6 10" id="KW-0812">Transmembrane</keyword>
<dbReference type="KEGG" id="ope:PU634_04260"/>
<evidence type="ECO:0000256" key="2">
    <source>
        <dbReference type="ARBA" id="ARBA00004370"/>
    </source>
</evidence>
<proteinExistence type="predicted"/>
<organism evidence="13 14">
    <name type="scientific">Oceanimonas pelagia</name>
    <dbReference type="NCBI Taxonomy" id="3028314"/>
    <lineage>
        <taxon>Bacteria</taxon>
        <taxon>Pseudomonadati</taxon>
        <taxon>Pseudomonadota</taxon>
        <taxon>Gammaproteobacteria</taxon>
        <taxon>Aeromonadales</taxon>
        <taxon>Aeromonadaceae</taxon>
        <taxon>Oceanimonas</taxon>
    </lineage>
</organism>
<dbReference type="Pfam" id="PF02518">
    <property type="entry name" value="HATPase_c"/>
    <property type="match status" value="1"/>
</dbReference>
<evidence type="ECO:0000256" key="9">
    <source>
        <dbReference type="ARBA" id="ARBA00023012"/>
    </source>
</evidence>
<evidence type="ECO:0000256" key="1">
    <source>
        <dbReference type="ARBA" id="ARBA00000085"/>
    </source>
</evidence>
<name>A0AA50KNR2_9GAMM</name>
<dbReference type="AlphaFoldDB" id="A0AA50KNR2"/>
<evidence type="ECO:0000256" key="3">
    <source>
        <dbReference type="ARBA" id="ARBA00012438"/>
    </source>
</evidence>